<keyword evidence="6" id="KW-0539">Nucleus</keyword>
<evidence type="ECO:0000256" key="7">
    <source>
        <dbReference type="PROSITE-ProRule" id="PRU00042"/>
    </source>
</evidence>
<evidence type="ECO:0000313" key="10">
    <source>
        <dbReference type="EMBL" id="KAB8298074.1"/>
    </source>
</evidence>
<dbReference type="GO" id="GO:0000981">
    <property type="term" value="F:DNA-binding transcription factor activity, RNA polymerase II-specific"/>
    <property type="evidence" value="ECO:0007669"/>
    <property type="project" value="InterPro"/>
</dbReference>
<dbReference type="Gene3D" id="3.30.160.60">
    <property type="entry name" value="Classic Zinc Finger"/>
    <property type="match status" value="2"/>
</dbReference>
<feature type="compositionally biased region" description="Polar residues" evidence="8">
    <location>
        <begin position="128"/>
        <end position="140"/>
    </location>
</feature>
<dbReference type="PANTHER" id="PTHR40626">
    <property type="entry name" value="MIP31509P"/>
    <property type="match status" value="1"/>
</dbReference>
<evidence type="ECO:0000259" key="9">
    <source>
        <dbReference type="PROSITE" id="PS50157"/>
    </source>
</evidence>
<sequence>MSDNVHSFIQGVHSNLQSDTAPDPMSLDAEVPVPPKSSLPPPASSFGCSQCPKSFNRRENLSRHMKTHDVPRTHICQICEKTFTRSDLLKRHEAGHERWDKKEPKSEGRRPLVKRRKTSEGPVEVQKTPENFNWTPTSRSESAHLSPLSSEPSFVTATASAGYSNSFQDSSGMDLPLLDNNERQSLENSHRDWMSEEAPRAFVESQQIGIVDSAPHPMPGFTFSHHGTNSFPQQYRESYQDILLESQTPSISHGMMGYPGHVPFNNASYLQPEQNSPAGNEWFSNDFHAAMLETGNEWVGNNGTLFSQNIPVSNQLQQNSSDSKLGSPVATSTIIPGEPRLGYYEPKNDTLESLLAQSAGIIRGSPPPNLPWDEDKWHFLWNPTSDPVSVLAADPITIPFDHPLFQTHNPRYDISESTYYKIRDFLTSPINELHNRKPLYSMPSFYVVNIFIGLYFKHFSHQAPVLHHPTVDTNQLSPSLLAAMMIIGATYSHVKNGRRFAIVLIDVIGWQLQASINFDISLTRNPMTIFTEALLVLTGLWCGNRRAFHVGEAFRGNFVSHTRRLYESEKWNPTTKNSSIDENFENTESRWKRWINEETLKRIYWVVYTTDRQFSALWNQSSTVAIGDLIDLGCPSDEALWYAPSACDWKIALGSEVAPACLSFAAAAGPFLFPFTPSSINSPLGRFSSPEGHMLQSQDHLLPNLNPYTAFLVLLEIQRQIFEFSQECSLASKFISSQNLPETYGRSPENQHSIPGHHAETRNPHYTPGASPSQALKSRISSRRQELAYSLDLFSKTYLRPHLNSSFSTSTLKPDIFHYNCIVQHHLSTIFLDIPLSDILDAVGKSGPIGVEPALERHKFRTREDHVLAVDMAAVRAAEAIMEVNRDVNGTGIAGRVIGCDDTPGEVRAGMVDTGAYGAVLLMMSHVVLWIFAQVADRRQKEHLMSRLQGYRTPTDSGFLHILGIELASNEDLHTTSGIGYEIIQNNGGKDQQNVYRPSRALFRSAAETLTKFGTWGVALDMALLLHLRAEG</sequence>
<evidence type="ECO:0000313" key="11">
    <source>
        <dbReference type="Proteomes" id="UP000326757"/>
    </source>
</evidence>
<comment type="subcellular location">
    <subcellularLocation>
        <location evidence="1">Nucleus</location>
    </subcellularLocation>
</comment>
<dbReference type="InterPro" id="IPR036236">
    <property type="entry name" value="Znf_C2H2_sf"/>
</dbReference>
<dbReference type="GO" id="GO:0000978">
    <property type="term" value="F:RNA polymerase II cis-regulatory region sequence-specific DNA binding"/>
    <property type="evidence" value="ECO:0007669"/>
    <property type="project" value="InterPro"/>
</dbReference>
<dbReference type="EMBL" id="VIGI01000007">
    <property type="protein sequence ID" value="KAB8298074.1"/>
    <property type="molecule type" value="Genomic_DNA"/>
</dbReference>
<dbReference type="GO" id="GO:0008270">
    <property type="term" value="F:zinc ion binding"/>
    <property type="evidence" value="ECO:0007669"/>
    <property type="project" value="UniProtKB-KW"/>
</dbReference>
<dbReference type="SUPFAM" id="SSF57667">
    <property type="entry name" value="beta-beta-alpha zinc fingers"/>
    <property type="match status" value="1"/>
</dbReference>
<keyword evidence="3" id="KW-0677">Repeat</keyword>
<dbReference type="Pfam" id="PF00096">
    <property type="entry name" value="zf-C2H2"/>
    <property type="match status" value="2"/>
</dbReference>
<dbReference type="InterPro" id="IPR007219">
    <property type="entry name" value="XnlR_reg_dom"/>
</dbReference>
<keyword evidence="2" id="KW-0479">Metal-binding</keyword>
<dbReference type="OrthoDB" id="1405595at2759"/>
<feature type="domain" description="C2H2-type" evidence="9">
    <location>
        <begin position="74"/>
        <end position="96"/>
    </location>
</feature>
<keyword evidence="4 7" id="KW-0863">Zinc-finger</keyword>
<evidence type="ECO:0000256" key="3">
    <source>
        <dbReference type="ARBA" id="ARBA00022737"/>
    </source>
</evidence>
<comment type="caution">
    <text evidence="10">The sequence shown here is derived from an EMBL/GenBank/DDBJ whole genome shotgun (WGS) entry which is preliminary data.</text>
</comment>
<evidence type="ECO:0000256" key="2">
    <source>
        <dbReference type="ARBA" id="ARBA00022723"/>
    </source>
</evidence>
<proteinExistence type="predicted"/>
<gene>
    <name evidence="10" type="ORF">EYC80_001838</name>
</gene>
<dbReference type="GO" id="GO:0006351">
    <property type="term" value="P:DNA-templated transcription"/>
    <property type="evidence" value="ECO:0007669"/>
    <property type="project" value="InterPro"/>
</dbReference>
<dbReference type="GO" id="GO:0000785">
    <property type="term" value="C:chromatin"/>
    <property type="evidence" value="ECO:0007669"/>
    <property type="project" value="TreeGrafter"/>
</dbReference>
<dbReference type="FunFam" id="3.30.160.60:FF:000446">
    <property type="entry name" value="Zinc finger protein"/>
    <property type="match status" value="1"/>
</dbReference>
<evidence type="ECO:0000256" key="4">
    <source>
        <dbReference type="ARBA" id="ARBA00022771"/>
    </source>
</evidence>
<dbReference type="PANTHER" id="PTHR40626:SF30">
    <property type="entry name" value="FINGER DOMAIN PROTEIN, PUTATIVE (AFU_ORTHOLOGUE AFUA_4G13600)-RELATED"/>
    <property type="match status" value="1"/>
</dbReference>
<evidence type="ECO:0000256" key="1">
    <source>
        <dbReference type="ARBA" id="ARBA00004123"/>
    </source>
</evidence>
<dbReference type="InterPro" id="IPR051059">
    <property type="entry name" value="VerF-like"/>
</dbReference>
<dbReference type="AlphaFoldDB" id="A0A5N6K672"/>
<feature type="compositionally biased region" description="Pro residues" evidence="8">
    <location>
        <begin position="32"/>
        <end position="43"/>
    </location>
</feature>
<dbReference type="InterPro" id="IPR013087">
    <property type="entry name" value="Znf_C2H2_type"/>
</dbReference>
<name>A0A5N6K672_MONLA</name>
<dbReference type="Proteomes" id="UP000326757">
    <property type="component" value="Unassembled WGS sequence"/>
</dbReference>
<evidence type="ECO:0000256" key="8">
    <source>
        <dbReference type="SAM" id="MobiDB-lite"/>
    </source>
</evidence>
<keyword evidence="5" id="KW-0862">Zinc</keyword>
<feature type="region of interest" description="Disordered" evidence="8">
    <location>
        <begin position="93"/>
        <end position="149"/>
    </location>
</feature>
<dbReference type="PROSITE" id="PS00028">
    <property type="entry name" value="ZINC_FINGER_C2H2_1"/>
    <property type="match status" value="2"/>
</dbReference>
<feature type="region of interest" description="Disordered" evidence="8">
    <location>
        <begin position="742"/>
        <end position="777"/>
    </location>
</feature>
<dbReference type="CDD" id="cd12148">
    <property type="entry name" value="fungal_TF_MHR"/>
    <property type="match status" value="1"/>
</dbReference>
<dbReference type="SMART" id="SM00355">
    <property type="entry name" value="ZnF_C2H2"/>
    <property type="match status" value="2"/>
</dbReference>
<dbReference type="PROSITE" id="PS50157">
    <property type="entry name" value="ZINC_FINGER_C2H2_2"/>
    <property type="match status" value="2"/>
</dbReference>
<feature type="domain" description="C2H2-type" evidence="9">
    <location>
        <begin position="46"/>
        <end position="73"/>
    </location>
</feature>
<dbReference type="Pfam" id="PF04082">
    <property type="entry name" value="Fungal_trans"/>
    <property type="match status" value="1"/>
</dbReference>
<evidence type="ECO:0000256" key="6">
    <source>
        <dbReference type="ARBA" id="ARBA00023242"/>
    </source>
</evidence>
<keyword evidence="11" id="KW-1185">Reference proteome</keyword>
<organism evidence="10 11">
    <name type="scientific">Monilinia laxa</name>
    <name type="common">Brown rot fungus</name>
    <name type="synonym">Sclerotinia laxa</name>
    <dbReference type="NCBI Taxonomy" id="61186"/>
    <lineage>
        <taxon>Eukaryota</taxon>
        <taxon>Fungi</taxon>
        <taxon>Dikarya</taxon>
        <taxon>Ascomycota</taxon>
        <taxon>Pezizomycotina</taxon>
        <taxon>Leotiomycetes</taxon>
        <taxon>Helotiales</taxon>
        <taxon>Sclerotiniaceae</taxon>
        <taxon>Monilinia</taxon>
    </lineage>
</organism>
<feature type="compositionally biased region" description="Basic and acidic residues" evidence="8">
    <location>
        <begin position="93"/>
        <end position="110"/>
    </location>
</feature>
<feature type="region of interest" description="Disordered" evidence="8">
    <location>
        <begin position="14"/>
        <end position="51"/>
    </location>
</feature>
<dbReference type="GO" id="GO:0005634">
    <property type="term" value="C:nucleus"/>
    <property type="evidence" value="ECO:0007669"/>
    <property type="project" value="UniProtKB-SubCell"/>
</dbReference>
<protein>
    <recommendedName>
        <fullName evidence="9">C2H2-type domain-containing protein</fullName>
    </recommendedName>
</protein>
<reference evidence="10 11" key="1">
    <citation type="submission" date="2019-06" db="EMBL/GenBank/DDBJ databases">
        <title>Genome Sequence of the Brown Rot Fungal Pathogen Monilinia laxa.</title>
        <authorList>
            <person name="De Miccolis Angelini R.M."/>
            <person name="Landi L."/>
            <person name="Abate D."/>
            <person name="Pollastro S."/>
            <person name="Romanazzi G."/>
            <person name="Faretra F."/>
        </authorList>
    </citation>
    <scope>NUCLEOTIDE SEQUENCE [LARGE SCALE GENOMIC DNA]</scope>
    <source>
        <strain evidence="10 11">Mlax316</strain>
    </source>
</reference>
<evidence type="ECO:0000256" key="5">
    <source>
        <dbReference type="ARBA" id="ARBA00022833"/>
    </source>
</evidence>
<accession>A0A5N6K672</accession>